<proteinExistence type="predicted"/>
<evidence type="ECO:0000313" key="3">
    <source>
        <dbReference type="Proteomes" id="UP000011096"/>
    </source>
</evidence>
<protein>
    <submittedName>
        <fullName evidence="2">Uncharacterized protein</fullName>
    </submittedName>
</protein>
<dbReference type="EMBL" id="ANPB02000002">
    <property type="protein sequence ID" value="KAF4488510.1"/>
    <property type="molecule type" value="Genomic_DNA"/>
</dbReference>
<reference evidence="2 3" key="2">
    <citation type="submission" date="2020-04" db="EMBL/GenBank/DDBJ databases">
        <title>Genome sequencing and assembly of multiple isolates from the Colletotrichum gloeosporioides species complex.</title>
        <authorList>
            <person name="Gan P."/>
            <person name="Shirasu K."/>
        </authorList>
    </citation>
    <scope>NUCLEOTIDE SEQUENCE [LARGE SCALE GENOMIC DNA]</scope>
    <source>
        <strain evidence="2 3">Nara gc5</strain>
    </source>
</reference>
<dbReference type="RefSeq" id="XP_066009380.1">
    <property type="nucleotide sequence ID" value="XM_066151239.1"/>
</dbReference>
<feature type="region of interest" description="Disordered" evidence="1">
    <location>
        <begin position="1"/>
        <end position="26"/>
    </location>
</feature>
<keyword evidence="3" id="KW-1185">Reference proteome</keyword>
<dbReference type="InParanoid" id="A0A7J6JEG5"/>
<accession>A0A7J6JEG5</accession>
<name>A0A7J6JEG5_COLFN</name>
<evidence type="ECO:0000256" key="1">
    <source>
        <dbReference type="SAM" id="MobiDB-lite"/>
    </source>
</evidence>
<feature type="region of interest" description="Disordered" evidence="1">
    <location>
        <begin position="48"/>
        <end position="84"/>
    </location>
</feature>
<feature type="compositionally biased region" description="Polar residues" evidence="1">
    <location>
        <begin position="60"/>
        <end position="78"/>
    </location>
</feature>
<dbReference type="Proteomes" id="UP000011096">
    <property type="component" value="Unassembled WGS sequence"/>
</dbReference>
<gene>
    <name evidence="2" type="ORF">CGGC5_v004170</name>
</gene>
<sequence>MSTTDLLPNGCPGTHLGTAPHRTSTRPSYLHCDLDLTGVRCCSQSTPVPACEVRQPSPASPAQGTQQTAPSPSVNLPSPTIRPP</sequence>
<dbReference type="GeneID" id="90979730"/>
<evidence type="ECO:0000313" key="2">
    <source>
        <dbReference type="EMBL" id="KAF4488510.1"/>
    </source>
</evidence>
<dbReference type="AlphaFoldDB" id="A0A7J6JEG5"/>
<reference evidence="2 3" key="1">
    <citation type="submission" date="2012-08" db="EMBL/GenBank/DDBJ databases">
        <authorList>
            <person name="Gan P.H.P."/>
            <person name="Ikeda K."/>
            <person name="Irieda H."/>
            <person name="Narusaka M."/>
            <person name="O'Connell R.J."/>
            <person name="Narusaka Y."/>
            <person name="Takano Y."/>
            <person name="Kubo Y."/>
            <person name="Shirasu K."/>
        </authorList>
    </citation>
    <scope>NUCLEOTIDE SEQUENCE [LARGE SCALE GENOMIC DNA]</scope>
    <source>
        <strain evidence="2 3">Nara gc5</strain>
    </source>
</reference>
<comment type="caution">
    <text evidence="2">The sequence shown here is derived from an EMBL/GenBank/DDBJ whole genome shotgun (WGS) entry which is preliminary data.</text>
</comment>
<organism evidence="2 3">
    <name type="scientific">Colletotrichum fructicola (strain Nara gc5)</name>
    <name type="common">Anthracnose fungus</name>
    <name type="synonym">Colletotrichum gloeosporioides (strain Nara gc5)</name>
    <dbReference type="NCBI Taxonomy" id="1213859"/>
    <lineage>
        <taxon>Eukaryota</taxon>
        <taxon>Fungi</taxon>
        <taxon>Dikarya</taxon>
        <taxon>Ascomycota</taxon>
        <taxon>Pezizomycotina</taxon>
        <taxon>Sordariomycetes</taxon>
        <taxon>Hypocreomycetidae</taxon>
        <taxon>Glomerellales</taxon>
        <taxon>Glomerellaceae</taxon>
        <taxon>Colletotrichum</taxon>
        <taxon>Colletotrichum gloeosporioides species complex</taxon>
    </lineage>
</organism>